<feature type="transmembrane region" description="Helical" evidence="14">
    <location>
        <begin position="85"/>
        <end position="108"/>
    </location>
</feature>
<sequence>MAFDRDLAINKPLHYSRIMNNAICIELAVVPWVIGFVITAIPTIVTAELEFCGPNEINHYFCDFAPIQNLACSNPTVSNLVTSSAAAVGSTVPFMIILGFYIHIIVLITKIKSTRGKKKAFSTCSSHLTVASLFYGSTTIVYVRPKGSQHDKFLALIYTVIIPFLNPFIYTLKNKDVKAALKNTRLAQGRLLNGSRYQSTRKGKGQGRDGGKENEEGEAERVTGTDKTDREWKDKPEDRMETRDHGSAGDDGGRTRQRIWNTGKKRRYRRT</sequence>
<evidence type="ECO:0000256" key="10">
    <source>
        <dbReference type="ARBA" id="ARBA00023170"/>
    </source>
</evidence>
<keyword evidence="17" id="KW-1185">Reference proteome</keyword>
<evidence type="ECO:0000256" key="8">
    <source>
        <dbReference type="ARBA" id="ARBA00023136"/>
    </source>
</evidence>
<name>A0ABN9LSW1_9NEOB</name>
<evidence type="ECO:0000256" key="6">
    <source>
        <dbReference type="ARBA" id="ARBA00022989"/>
    </source>
</evidence>
<evidence type="ECO:0000256" key="1">
    <source>
        <dbReference type="ARBA" id="ARBA00004651"/>
    </source>
</evidence>
<evidence type="ECO:0000256" key="9">
    <source>
        <dbReference type="ARBA" id="ARBA00023157"/>
    </source>
</evidence>
<feature type="domain" description="G-protein coupled receptors family 1 profile" evidence="15">
    <location>
        <begin position="1"/>
        <end position="170"/>
    </location>
</feature>
<keyword evidence="6 14" id="KW-1133">Transmembrane helix</keyword>
<dbReference type="Proteomes" id="UP001176940">
    <property type="component" value="Unassembled WGS sequence"/>
</dbReference>
<keyword evidence="7" id="KW-0297">G-protein coupled receptor</keyword>
<evidence type="ECO:0000256" key="7">
    <source>
        <dbReference type="ARBA" id="ARBA00023040"/>
    </source>
</evidence>
<dbReference type="Pfam" id="PF13853">
    <property type="entry name" value="7tm_4"/>
    <property type="match status" value="1"/>
</dbReference>
<dbReference type="PROSITE" id="PS50262">
    <property type="entry name" value="G_PROTEIN_RECEP_F1_2"/>
    <property type="match status" value="1"/>
</dbReference>
<proteinExistence type="predicted"/>
<evidence type="ECO:0000256" key="3">
    <source>
        <dbReference type="ARBA" id="ARBA00022606"/>
    </source>
</evidence>
<keyword evidence="5" id="KW-0552">Olfaction</keyword>
<evidence type="ECO:0000256" key="13">
    <source>
        <dbReference type="SAM" id="MobiDB-lite"/>
    </source>
</evidence>
<protein>
    <recommendedName>
        <fullName evidence="15">G-protein coupled receptors family 1 profile domain-containing protein</fullName>
    </recommendedName>
</protein>
<keyword evidence="2" id="KW-1003">Cell membrane</keyword>
<accession>A0ABN9LSW1</accession>
<feature type="transmembrane region" description="Helical" evidence="14">
    <location>
        <begin position="155"/>
        <end position="172"/>
    </location>
</feature>
<feature type="transmembrane region" description="Helical" evidence="14">
    <location>
        <begin position="21"/>
        <end position="45"/>
    </location>
</feature>
<dbReference type="InterPro" id="IPR000725">
    <property type="entry name" value="Olfact_rcpt"/>
</dbReference>
<evidence type="ECO:0000256" key="4">
    <source>
        <dbReference type="ARBA" id="ARBA00022692"/>
    </source>
</evidence>
<dbReference type="InterPro" id="IPR050939">
    <property type="entry name" value="Olfactory_GPCR1"/>
</dbReference>
<reference evidence="16" key="1">
    <citation type="submission" date="2023-07" db="EMBL/GenBank/DDBJ databases">
        <authorList>
            <person name="Stuckert A."/>
        </authorList>
    </citation>
    <scope>NUCLEOTIDE SEQUENCE</scope>
</reference>
<evidence type="ECO:0000256" key="2">
    <source>
        <dbReference type="ARBA" id="ARBA00022475"/>
    </source>
</evidence>
<evidence type="ECO:0000256" key="12">
    <source>
        <dbReference type="ARBA" id="ARBA00023224"/>
    </source>
</evidence>
<keyword evidence="4 14" id="KW-0812">Transmembrane</keyword>
<gene>
    <name evidence="16" type="ORF">RIMI_LOCUS12796323</name>
</gene>
<dbReference type="EMBL" id="CAUEEQ010030834">
    <property type="protein sequence ID" value="CAJ0949892.1"/>
    <property type="molecule type" value="Genomic_DNA"/>
</dbReference>
<feature type="compositionally biased region" description="Basic and acidic residues" evidence="13">
    <location>
        <begin position="206"/>
        <end position="254"/>
    </location>
</feature>
<evidence type="ECO:0000313" key="16">
    <source>
        <dbReference type="EMBL" id="CAJ0949892.1"/>
    </source>
</evidence>
<dbReference type="Gene3D" id="1.20.1070.10">
    <property type="entry name" value="Rhodopsin 7-helix transmembrane proteins"/>
    <property type="match status" value="1"/>
</dbReference>
<dbReference type="PANTHER" id="PTHR24242:SF403">
    <property type="entry name" value="OLFACTORY RECEPTOR 5V1-LIKE"/>
    <property type="match status" value="1"/>
</dbReference>
<evidence type="ECO:0000256" key="5">
    <source>
        <dbReference type="ARBA" id="ARBA00022725"/>
    </source>
</evidence>
<feature type="region of interest" description="Disordered" evidence="13">
    <location>
        <begin position="192"/>
        <end position="271"/>
    </location>
</feature>
<feature type="transmembrane region" description="Helical" evidence="14">
    <location>
        <begin position="120"/>
        <end position="143"/>
    </location>
</feature>
<dbReference type="InterPro" id="IPR017452">
    <property type="entry name" value="GPCR_Rhodpsn_7TM"/>
</dbReference>
<keyword evidence="9" id="KW-1015">Disulfide bond</keyword>
<evidence type="ECO:0000259" key="15">
    <source>
        <dbReference type="PROSITE" id="PS50262"/>
    </source>
</evidence>
<comment type="caution">
    <text evidence="16">The sequence shown here is derived from an EMBL/GenBank/DDBJ whole genome shotgun (WGS) entry which is preliminary data.</text>
</comment>
<keyword evidence="8 14" id="KW-0472">Membrane</keyword>
<evidence type="ECO:0000313" key="17">
    <source>
        <dbReference type="Proteomes" id="UP001176940"/>
    </source>
</evidence>
<keyword evidence="11" id="KW-0325">Glycoprotein</keyword>
<dbReference type="CDD" id="cd13954">
    <property type="entry name" value="7tmA_OR"/>
    <property type="match status" value="1"/>
</dbReference>
<evidence type="ECO:0000256" key="11">
    <source>
        <dbReference type="ARBA" id="ARBA00023180"/>
    </source>
</evidence>
<dbReference type="SUPFAM" id="SSF81321">
    <property type="entry name" value="Family A G protein-coupled receptor-like"/>
    <property type="match status" value="1"/>
</dbReference>
<evidence type="ECO:0000256" key="14">
    <source>
        <dbReference type="SAM" id="Phobius"/>
    </source>
</evidence>
<keyword evidence="12" id="KW-0807">Transducer</keyword>
<organism evidence="16 17">
    <name type="scientific">Ranitomeya imitator</name>
    <name type="common">mimic poison frog</name>
    <dbReference type="NCBI Taxonomy" id="111125"/>
    <lineage>
        <taxon>Eukaryota</taxon>
        <taxon>Metazoa</taxon>
        <taxon>Chordata</taxon>
        <taxon>Craniata</taxon>
        <taxon>Vertebrata</taxon>
        <taxon>Euteleostomi</taxon>
        <taxon>Amphibia</taxon>
        <taxon>Batrachia</taxon>
        <taxon>Anura</taxon>
        <taxon>Neobatrachia</taxon>
        <taxon>Hyloidea</taxon>
        <taxon>Dendrobatidae</taxon>
        <taxon>Dendrobatinae</taxon>
        <taxon>Ranitomeya</taxon>
    </lineage>
</organism>
<comment type="subcellular location">
    <subcellularLocation>
        <location evidence="1">Cell membrane</location>
        <topology evidence="1">Multi-pass membrane protein</topology>
    </subcellularLocation>
</comment>
<dbReference type="PANTHER" id="PTHR24242">
    <property type="entry name" value="G-PROTEIN COUPLED RECEPTOR"/>
    <property type="match status" value="1"/>
</dbReference>
<dbReference type="PRINTS" id="PR00245">
    <property type="entry name" value="OLFACTORYR"/>
</dbReference>
<keyword evidence="10" id="KW-0675">Receptor</keyword>
<keyword evidence="3" id="KW-0716">Sensory transduction</keyword>